<dbReference type="EMBL" id="JAHWQX010000002">
    <property type="protein sequence ID" value="MBW3097773.1"/>
    <property type="molecule type" value="Genomic_DNA"/>
</dbReference>
<evidence type="ECO:0000256" key="1">
    <source>
        <dbReference type="ARBA" id="ARBA00023002"/>
    </source>
</evidence>
<feature type="domain" description="D-isomer specific 2-hydroxyacid dehydrogenase NAD-binding" evidence="3">
    <location>
        <begin position="106"/>
        <end position="283"/>
    </location>
</feature>
<organism evidence="4 5">
    <name type="scientific">Pseudohoeflea coraliihabitans</name>
    <dbReference type="NCBI Taxonomy" id="2860393"/>
    <lineage>
        <taxon>Bacteria</taxon>
        <taxon>Pseudomonadati</taxon>
        <taxon>Pseudomonadota</taxon>
        <taxon>Alphaproteobacteria</taxon>
        <taxon>Hyphomicrobiales</taxon>
        <taxon>Rhizobiaceae</taxon>
        <taxon>Pseudohoeflea</taxon>
    </lineage>
</organism>
<sequence length="318" mass="34544">MAERGHILLAVTGWDPQPWQAALARHAPDRRVVLAPDGAQDPAIDYALVWNQQAGLLTHLPNLKAIFSLGAGVDHIFNDPELPEVPIARVVSPDLTERMSEYVAWQVLDHHRRGPAYRKQQEGCVWHEFLPQPAASEMTVGIMGLGELGRDAARKLRSLGFRVSGWSRRAQQIEGIDVYAGAEQMPDFLASAEIFVVLLPLTPETRGILNHGTFAAMTRREHLAAPVLINAGRGGLQVESDIVAALDMGLLSAASLDVFETEPLDAASPLWGHAKITVTPHAAAASSPDQLVGPIIAQIEAFERGARLDNLVDRRAGY</sequence>
<dbReference type="RefSeq" id="WP_219201648.1">
    <property type="nucleotide sequence ID" value="NZ_JAHWQX010000002.1"/>
</dbReference>
<dbReference type="PANTHER" id="PTHR43333:SF1">
    <property type="entry name" value="D-ISOMER SPECIFIC 2-HYDROXYACID DEHYDROGENASE NAD-BINDING DOMAIN-CONTAINING PROTEIN"/>
    <property type="match status" value="1"/>
</dbReference>
<dbReference type="Proteomes" id="UP001430804">
    <property type="component" value="Unassembled WGS sequence"/>
</dbReference>
<protein>
    <submittedName>
        <fullName evidence="4">Glyoxylate/hydroxypyruvate reductase A</fullName>
    </submittedName>
</protein>
<dbReference type="InterPro" id="IPR006140">
    <property type="entry name" value="D-isomer_DH_NAD-bd"/>
</dbReference>
<keyword evidence="2" id="KW-0520">NAD</keyword>
<evidence type="ECO:0000313" key="4">
    <source>
        <dbReference type="EMBL" id="MBW3097773.1"/>
    </source>
</evidence>
<dbReference type="PANTHER" id="PTHR43333">
    <property type="entry name" value="2-HACID_DH_C DOMAIN-CONTAINING PROTEIN"/>
    <property type="match status" value="1"/>
</dbReference>
<keyword evidence="1" id="KW-0560">Oxidoreductase</keyword>
<accession>A0ABS6WQ57</accession>
<comment type="caution">
    <text evidence="4">The sequence shown here is derived from an EMBL/GenBank/DDBJ whole genome shotgun (WGS) entry which is preliminary data.</text>
</comment>
<proteinExistence type="predicted"/>
<evidence type="ECO:0000313" key="5">
    <source>
        <dbReference type="Proteomes" id="UP001430804"/>
    </source>
</evidence>
<evidence type="ECO:0000259" key="3">
    <source>
        <dbReference type="Pfam" id="PF02826"/>
    </source>
</evidence>
<dbReference type="CDD" id="cd12164">
    <property type="entry name" value="GDH_like_2"/>
    <property type="match status" value="1"/>
</dbReference>
<dbReference type="Pfam" id="PF02826">
    <property type="entry name" value="2-Hacid_dh_C"/>
    <property type="match status" value="1"/>
</dbReference>
<name>A0ABS6WQ57_9HYPH</name>
<gene>
    <name evidence="4" type="ORF">KY465_10830</name>
</gene>
<evidence type="ECO:0000256" key="2">
    <source>
        <dbReference type="ARBA" id="ARBA00023027"/>
    </source>
</evidence>
<reference evidence="4" key="1">
    <citation type="submission" date="2021-07" db="EMBL/GenBank/DDBJ databases">
        <title>Pseudohoeflea marina sp. nov. a polyhydroxyalcanoate-producing bacterium.</title>
        <authorList>
            <person name="Zheng W."/>
            <person name="Yu S."/>
            <person name="Huang Y."/>
        </authorList>
    </citation>
    <scope>NUCLEOTIDE SEQUENCE</scope>
    <source>
        <strain evidence="4">DP4N28-3</strain>
    </source>
</reference>
<keyword evidence="5" id="KW-1185">Reference proteome</keyword>